<dbReference type="AlphaFoldDB" id="D7A841"/>
<evidence type="ECO:0000256" key="4">
    <source>
        <dbReference type="ARBA" id="ARBA00022452"/>
    </source>
</evidence>
<organism evidence="18 19">
    <name type="scientific">Ancylobacter novellus (strain ATCC 8093 / DSM 506 / JCM 20403 / CCM 1077 / IAM 12100 / NBRC 12443 / NCIMB 10456)</name>
    <name type="common">Starkeya novella</name>
    <dbReference type="NCBI Taxonomy" id="639283"/>
    <lineage>
        <taxon>Bacteria</taxon>
        <taxon>Pseudomonadati</taxon>
        <taxon>Pseudomonadota</taxon>
        <taxon>Alphaproteobacteria</taxon>
        <taxon>Hyphomicrobiales</taxon>
        <taxon>Xanthobacteraceae</taxon>
        <taxon>Ancylobacter</taxon>
    </lineage>
</organism>
<proteinExistence type="inferred from homology"/>
<dbReference type="eggNOG" id="COG1596">
    <property type="taxonomic scope" value="Bacteria"/>
</dbReference>
<keyword evidence="12" id="KW-0564">Palmitate</keyword>
<keyword evidence="7" id="KW-0732">Signal</keyword>
<keyword evidence="10" id="KW-0626">Porin</keyword>
<dbReference type="Gene3D" id="3.10.560.10">
    <property type="entry name" value="Outer membrane lipoprotein wza domain like"/>
    <property type="match status" value="1"/>
</dbReference>
<keyword evidence="6" id="KW-0812">Transmembrane</keyword>
<keyword evidence="3" id="KW-0813">Transport</keyword>
<keyword evidence="14" id="KW-0449">Lipoprotein</keyword>
<dbReference type="PANTHER" id="PTHR33619:SF3">
    <property type="entry name" value="POLYSACCHARIDE EXPORT PROTEIN GFCE-RELATED"/>
    <property type="match status" value="1"/>
</dbReference>
<dbReference type="Pfam" id="PF22461">
    <property type="entry name" value="SLBB_2"/>
    <property type="match status" value="1"/>
</dbReference>
<evidence type="ECO:0000256" key="15">
    <source>
        <dbReference type="SAM" id="MobiDB-lite"/>
    </source>
</evidence>
<evidence type="ECO:0000256" key="2">
    <source>
        <dbReference type="ARBA" id="ARBA00009450"/>
    </source>
</evidence>
<feature type="domain" description="SLBB" evidence="17">
    <location>
        <begin position="163"/>
        <end position="240"/>
    </location>
</feature>
<evidence type="ECO:0000256" key="13">
    <source>
        <dbReference type="ARBA" id="ARBA00023237"/>
    </source>
</evidence>
<evidence type="ECO:0000259" key="17">
    <source>
        <dbReference type="Pfam" id="PF22461"/>
    </source>
</evidence>
<evidence type="ECO:0000256" key="11">
    <source>
        <dbReference type="ARBA" id="ARBA00023136"/>
    </source>
</evidence>
<keyword evidence="5" id="KW-0762">Sugar transport</keyword>
<keyword evidence="4" id="KW-1134">Transmembrane beta strand</keyword>
<protein>
    <submittedName>
        <fullName evidence="18">Polysaccharide export protein</fullName>
    </submittedName>
</protein>
<dbReference type="GO" id="GO:0009279">
    <property type="term" value="C:cell outer membrane"/>
    <property type="evidence" value="ECO:0007669"/>
    <property type="project" value="UniProtKB-SubCell"/>
</dbReference>
<dbReference type="Gene3D" id="3.30.1950.10">
    <property type="entry name" value="wza like domain"/>
    <property type="match status" value="1"/>
</dbReference>
<dbReference type="GO" id="GO:0006811">
    <property type="term" value="P:monoatomic ion transport"/>
    <property type="evidence" value="ECO:0007669"/>
    <property type="project" value="UniProtKB-KW"/>
</dbReference>
<evidence type="ECO:0000256" key="1">
    <source>
        <dbReference type="ARBA" id="ARBA00004571"/>
    </source>
</evidence>
<reference evidence="18 19" key="1">
    <citation type="journal article" date="2012" name="Stand. Genomic Sci.">
        <title>Complete genome sequence of the facultatively chemolithoautotrophic and methylotrophic alpha Proteobacterium Starkeya novella type strain (ATCC 8093(T)).</title>
        <authorList>
            <person name="Kappler U."/>
            <person name="Davenport K."/>
            <person name="Beatson S."/>
            <person name="Lucas S."/>
            <person name="Lapidus A."/>
            <person name="Copeland A."/>
            <person name="Berry K.W."/>
            <person name="Glavina Del Rio T."/>
            <person name="Hammon N."/>
            <person name="Dalin E."/>
            <person name="Tice H."/>
            <person name="Pitluck S."/>
            <person name="Richardson P."/>
            <person name="Bruce D."/>
            <person name="Goodwin L.A."/>
            <person name="Han C."/>
            <person name="Tapia R."/>
            <person name="Detter J.C."/>
            <person name="Chang Y.J."/>
            <person name="Jeffries C.D."/>
            <person name="Land M."/>
            <person name="Hauser L."/>
            <person name="Kyrpides N.C."/>
            <person name="Goker M."/>
            <person name="Ivanova N."/>
            <person name="Klenk H.P."/>
            <person name="Woyke T."/>
        </authorList>
    </citation>
    <scope>NUCLEOTIDE SEQUENCE [LARGE SCALE GENOMIC DNA]</scope>
    <source>
        <strain evidence="19">ATCC 8093 / DSM 506 / JCM 20403 / CCM 1077 / IAM 12100 / NBRC 12443 / NCIMB 10456</strain>
    </source>
</reference>
<keyword evidence="11" id="KW-0472">Membrane</keyword>
<evidence type="ECO:0000256" key="6">
    <source>
        <dbReference type="ARBA" id="ARBA00022692"/>
    </source>
</evidence>
<dbReference type="InterPro" id="IPR054765">
    <property type="entry name" value="SLBB_dom"/>
</dbReference>
<dbReference type="PANTHER" id="PTHR33619">
    <property type="entry name" value="POLYSACCHARIDE EXPORT PROTEIN GFCE-RELATED"/>
    <property type="match status" value="1"/>
</dbReference>
<dbReference type="RefSeq" id="WP_013168000.1">
    <property type="nucleotide sequence ID" value="NC_014217.1"/>
</dbReference>
<dbReference type="GO" id="GO:0046930">
    <property type="term" value="C:pore complex"/>
    <property type="evidence" value="ECO:0007669"/>
    <property type="project" value="UniProtKB-KW"/>
</dbReference>
<evidence type="ECO:0000256" key="14">
    <source>
        <dbReference type="ARBA" id="ARBA00023288"/>
    </source>
</evidence>
<sequence length="265" mass="27423">MAAALYLAGCVASSADKTAALSEGASSAPATASSYAEPTERATTSTAAAPKPTATAAIPVSGHAANVPASEVSMATAAGTPGSEGYRVGPLDVLDITVFKVEDLSKIVQVSENGRFNFPLVGDVQAGGRTVSEIEKDLAAKLGGNYLRNPQVTVLVKEYNSHRVTVEGAVKKAGVYPMQGPMSLMQALATAGGLDELSDGSIILFRRIDGQTAVARFSMNDLRSQRADDPSLQAGDIVMVPSSDLRLGIQYILRAAPLLNAFVLL</sequence>
<dbReference type="GO" id="GO:0015288">
    <property type="term" value="F:porin activity"/>
    <property type="evidence" value="ECO:0007669"/>
    <property type="project" value="UniProtKB-KW"/>
</dbReference>
<dbReference type="Pfam" id="PF02563">
    <property type="entry name" value="Poly_export"/>
    <property type="match status" value="1"/>
</dbReference>
<evidence type="ECO:0000313" key="19">
    <source>
        <dbReference type="Proteomes" id="UP000006633"/>
    </source>
</evidence>
<dbReference type="STRING" id="639283.Snov_3224"/>
<dbReference type="HOGENOM" id="CLU_038343_2_0_5"/>
<dbReference type="InterPro" id="IPR049712">
    <property type="entry name" value="Poly_export"/>
</dbReference>
<feature type="domain" description="Polysaccharide export protein N-terminal" evidence="16">
    <location>
        <begin position="83"/>
        <end position="156"/>
    </location>
</feature>
<comment type="similarity">
    <text evidence="2">Belongs to the BexD/CtrA/VexA family.</text>
</comment>
<evidence type="ECO:0000256" key="7">
    <source>
        <dbReference type="ARBA" id="ARBA00022729"/>
    </source>
</evidence>
<evidence type="ECO:0000256" key="9">
    <source>
        <dbReference type="ARBA" id="ARBA00023065"/>
    </source>
</evidence>
<dbReference type="KEGG" id="sno:Snov_3224"/>
<evidence type="ECO:0000256" key="10">
    <source>
        <dbReference type="ARBA" id="ARBA00023114"/>
    </source>
</evidence>
<accession>D7A841</accession>
<keyword evidence="19" id="KW-1185">Reference proteome</keyword>
<gene>
    <name evidence="18" type="ordered locus">Snov_3224</name>
</gene>
<keyword evidence="13" id="KW-0998">Cell outer membrane</keyword>
<evidence type="ECO:0000313" key="18">
    <source>
        <dbReference type="EMBL" id="ADH90499.1"/>
    </source>
</evidence>
<name>D7A841_ANCN5</name>
<keyword evidence="8" id="KW-0625">Polysaccharide transport</keyword>
<dbReference type="GO" id="GO:0015159">
    <property type="term" value="F:polysaccharide transmembrane transporter activity"/>
    <property type="evidence" value="ECO:0007669"/>
    <property type="project" value="InterPro"/>
</dbReference>
<evidence type="ECO:0000256" key="5">
    <source>
        <dbReference type="ARBA" id="ARBA00022597"/>
    </source>
</evidence>
<evidence type="ECO:0000256" key="3">
    <source>
        <dbReference type="ARBA" id="ARBA00022448"/>
    </source>
</evidence>
<comment type="subcellular location">
    <subcellularLocation>
        <location evidence="1">Cell outer membrane</location>
        <topology evidence="1">Multi-pass membrane protein</topology>
    </subcellularLocation>
</comment>
<evidence type="ECO:0000256" key="12">
    <source>
        <dbReference type="ARBA" id="ARBA00023139"/>
    </source>
</evidence>
<keyword evidence="9" id="KW-0406">Ion transport</keyword>
<dbReference type="EMBL" id="CP002026">
    <property type="protein sequence ID" value="ADH90499.1"/>
    <property type="molecule type" value="Genomic_DNA"/>
</dbReference>
<evidence type="ECO:0000259" key="16">
    <source>
        <dbReference type="Pfam" id="PF02563"/>
    </source>
</evidence>
<evidence type="ECO:0000256" key="8">
    <source>
        <dbReference type="ARBA" id="ARBA00023047"/>
    </source>
</evidence>
<dbReference type="InterPro" id="IPR003715">
    <property type="entry name" value="Poly_export_N"/>
</dbReference>
<dbReference type="Proteomes" id="UP000006633">
    <property type="component" value="Chromosome"/>
</dbReference>
<feature type="region of interest" description="Disordered" evidence="15">
    <location>
        <begin position="26"/>
        <end position="51"/>
    </location>
</feature>